<feature type="region of interest" description="Disordered" evidence="5">
    <location>
        <begin position="1"/>
        <end position="49"/>
    </location>
</feature>
<feature type="compositionally biased region" description="Basic and acidic residues" evidence="5">
    <location>
        <begin position="288"/>
        <end position="307"/>
    </location>
</feature>
<dbReference type="PANTHER" id="PTHR16092:SF14">
    <property type="entry name" value="EXOCYST COMPLEX COMPONENT 1 ISOFORM X1"/>
    <property type="match status" value="1"/>
</dbReference>
<gene>
    <name evidence="7" type="ORF">EDD36DRAFT_456934</name>
</gene>
<keyword evidence="4" id="KW-0175">Coiled coil</keyword>
<dbReference type="GO" id="GO:0005886">
    <property type="term" value="C:plasma membrane"/>
    <property type="evidence" value="ECO:0007669"/>
    <property type="project" value="TreeGrafter"/>
</dbReference>
<feature type="compositionally biased region" description="Polar residues" evidence="5">
    <location>
        <begin position="263"/>
        <end position="273"/>
    </location>
</feature>
<dbReference type="InterPro" id="IPR048628">
    <property type="entry name" value="Sec3_C"/>
</dbReference>
<dbReference type="Proteomes" id="UP001203852">
    <property type="component" value="Unassembled WGS sequence"/>
</dbReference>
<feature type="compositionally biased region" description="Polar residues" evidence="5">
    <location>
        <begin position="345"/>
        <end position="356"/>
    </location>
</feature>
<evidence type="ECO:0000256" key="3">
    <source>
        <dbReference type="ARBA" id="ARBA00022483"/>
    </source>
</evidence>
<protein>
    <submittedName>
        <fullName evidence="7">Exocyst complex component Sec3-domain-containing protein</fullName>
    </submittedName>
</protein>
<feature type="compositionally biased region" description="Basic and acidic residues" evidence="5">
    <location>
        <begin position="477"/>
        <end position="486"/>
    </location>
</feature>
<feature type="compositionally biased region" description="Pro residues" evidence="5">
    <location>
        <begin position="235"/>
        <end position="245"/>
    </location>
</feature>
<feature type="region of interest" description="Disordered" evidence="5">
    <location>
        <begin position="566"/>
        <end position="695"/>
    </location>
</feature>
<dbReference type="GO" id="GO:0006893">
    <property type="term" value="P:Golgi to plasma membrane transport"/>
    <property type="evidence" value="ECO:0007669"/>
    <property type="project" value="TreeGrafter"/>
</dbReference>
<keyword evidence="3" id="KW-0268">Exocytosis</keyword>
<dbReference type="FunFam" id="2.30.29.90:FF:000003">
    <property type="entry name" value="Exocyst complex component Sec3"/>
    <property type="match status" value="1"/>
</dbReference>
<evidence type="ECO:0000256" key="2">
    <source>
        <dbReference type="ARBA" id="ARBA00022448"/>
    </source>
</evidence>
<feature type="compositionally biased region" description="Polar residues" evidence="5">
    <location>
        <begin position="216"/>
        <end position="226"/>
    </location>
</feature>
<feature type="domain" description="Exocyst complex component Sec3 PIP2-binding N-terminal" evidence="6">
    <location>
        <begin position="96"/>
        <end position="197"/>
    </location>
</feature>
<feature type="compositionally biased region" description="Polar residues" evidence="5">
    <location>
        <begin position="1"/>
        <end position="27"/>
    </location>
</feature>
<dbReference type="PANTHER" id="PTHR16092">
    <property type="entry name" value="SEC3/SYNTAXIN-RELATED"/>
    <property type="match status" value="1"/>
</dbReference>
<dbReference type="Gene3D" id="2.30.29.90">
    <property type="match status" value="1"/>
</dbReference>
<feature type="compositionally biased region" description="Low complexity" evidence="5">
    <location>
        <begin position="426"/>
        <end position="442"/>
    </location>
</feature>
<dbReference type="InterPro" id="IPR028258">
    <property type="entry name" value="Sec3-PIP2_bind"/>
</dbReference>
<dbReference type="Pfam" id="PF15277">
    <property type="entry name" value="Sec3-PIP2_bind"/>
    <property type="match status" value="1"/>
</dbReference>
<feature type="region of interest" description="Disordered" evidence="5">
    <location>
        <begin position="216"/>
        <end position="553"/>
    </location>
</feature>
<dbReference type="SMART" id="SM01313">
    <property type="entry name" value="Sec3-PIP2_bind"/>
    <property type="match status" value="1"/>
</dbReference>
<dbReference type="InterPro" id="IPR019160">
    <property type="entry name" value="Sec3_CC"/>
</dbReference>
<organism evidence="7 8">
    <name type="scientific">Exophiala viscosa</name>
    <dbReference type="NCBI Taxonomy" id="2486360"/>
    <lineage>
        <taxon>Eukaryota</taxon>
        <taxon>Fungi</taxon>
        <taxon>Dikarya</taxon>
        <taxon>Ascomycota</taxon>
        <taxon>Pezizomycotina</taxon>
        <taxon>Eurotiomycetes</taxon>
        <taxon>Chaetothyriomycetidae</taxon>
        <taxon>Chaetothyriales</taxon>
        <taxon>Herpotrichiellaceae</taxon>
        <taxon>Exophiala</taxon>
    </lineage>
</organism>
<feature type="compositionally biased region" description="Basic and acidic residues" evidence="5">
    <location>
        <begin position="673"/>
        <end position="684"/>
    </location>
</feature>
<dbReference type="Pfam" id="PF09763">
    <property type="entry name" value="Sec3_CC"/>
    <property type="match status" value="1"/>
</dbReference>
<keyword evidence="2" id="KW-0813">Transport</keyword>
<feature type="compositionally biased region" description="Basic residues" evidence="5">
    <location>
        <begin position="685"/>
        <end position="694"/>
    </location>
</feature>
<proteinExistence type="inferred from homology"/>
<dbReference type="EMBL" id="MU404354">
    <property type="protein sequence ID" value="KAI1612632.1"/>
    <property type="molecule type" value="Genomic_DNA"/>
</dbReference>
<comment type="similarity">
    <text evidence="1">Belongs to the SEC3 family.</text>
</comment>
<evidence type="ECO:0000256" key="4">
    <source>
        <dbReference type="ARBA" id="ARBA00023054"/>
    </source>
</evidence>
<evidence type="ECO:0000256" key="5">
    <source>
        <dbReference type="SAM" id="MobiDB-lite"/>
    </source>
</evidence>
<name>A0AAN6DWQ4_9EURO</name>
<dbReference type="GO" id="GO:0006887">
    <property type="term" value="P:exocytosis"/>
    <property type="evidence" value="ECO:0007669"/>
    <property type="project" value="UniProtKB-KW"/>
</dbReference>
<evidence type="ECO:0000313" key="8">
    <source>
        <dbReference type="Proteomes" id="UP001203852"/>
    </source>
</evidence>
<evidence type="ECO:0000313" key="7">
    <source>
        <dbReference type="EMBL" id="KAI1612632.1"/>
    </source>
</evidence>
<comment type="caution">
    <text evidence="7">The sequence shown here is derived from an EMBL/GenBank/DDBJ whole genome shotgun (WGS) entry which is preliminary data.</text>
</comment>
<reference evidence="7" key="1">
    <citation type="journal article" date="2022" name="bioRxiv">
        <title>Deciphering the potential niche of two novel black yeast fungi from a biological soil crust based on their genomes, phenotypes, and melanin regulation.</title>
        <authorList>
            <consortium name="DOE Joint Genome Institute"/>
            <person name="Carr E.C."/>
            <person name="Barton Q."/>
            <person name="Grambo S."/>
            <person name="Sullivan M."/>
            <person name="Renfro C.M."/>
            <person name="Kuo A."/>
            <person name="Pangilinan J."/>
            <person name="Lipzen A."/>
            <person name="Keymanesh K."/>
            <person name="Savage E."/>
            <person name="Barry K."/>
            <person name="Grigoriev I.V."/>
            <person name="Riekhof W.R."/>
            <person name="Harris S.S."/>
        </authorList>
    </citation>
    <scope>NUCLEOTIDE SEQUENCE</scope>
    <source>
        <strain evidence="7">JF 03-4F</strain>
    </source>
</reference>
<accession>A0AAN6DWQ4</accession>
<dbReference type="GO" id="GO:0005546">
    <property type="term" value="F:phosphatidylinositol-4,5-bisphosphate binding"/>
    <property type="evidence" value="ECO:0007669"/>
    <property type="project" value="TreeGrafter"/>
</dbReference>
<evidence type="ECO:0000259" key="6">
    <source>
        <dbReference type="SMART" id="SM01313"/>
    </source>
</evidence>
<keyword evidence="8" id="KW-1185">Reference proteome</keyword>
<dbReference type="Pfam" id="PF20654">
    <property type="entry name" value="Sec3_C-term"/>
    <property type="match status" value="1"/>
</dbReference>
<sequence length="1491" mass="166303">MNQPPVYSGSRQPPPLSNGNRNGSASGPTGVKQLEPLESTQSRAARFEDEKRRIIESCFNKRDPDGMQVESYITHVRVLEDGSYPSSPPPPDAPQANKKSRVILVAVRRSGKVRVHKARENPTGTFSIGKTWNLDELNAIMQYSSLVPATPQQQLEKRWGSNTGFTVTLGKPYFWAAPTPKEKDFFIASLIKIYRKYTGGKLPELIGFAPQEVAQLTSAPPSAQNTPTPRSGAFSPPPPPPPPVPSDRSTPPVLPPSVPSLSANRPQSPYTAQQPPPSRDGNRVVSQEQDRAFARQEYRPATRDERTTPTPEPPRGPPYGAQFRRDDGRTPSLTDSFQPPPPLQSMKSKPSQSSLQRAEPPVDAQPLRPNGLGVPKPSGLDVNGKRLGPQPSQDSFRSAGRNEGLGGSRPTTATTDRRIPEPTPTVPVRSVPAPVVAELEAPPLRERKRSAASGTEQPGPASADSSAFVTPMGTPETSKEEEHQNREANYFANKKAETEVKQEANNAVPLKDAPSKITNGPVTAEPTETVPPPPIPEEFRPGLGPMVKKKSGRDIANQFRKAALAASAFQPRQGGAGARLKAMQEKQSNEPDGITSVVPAPLLRGMSTDSAATGVSEVPSPVTETDKPLSKSPEPNDAIPKVQIERVATSDNVARSETPVPQPIPVAVELPPEPERTTSPERARSRSPQRRRRQKLEAEVEKYCLSLGIDPRVTEGRGGDFNELLTEFGWEGRLDDQQKVDDFENDVRREIGRAQASGWLGHVEQQESKVQELSKAFDRAIAECEELDGLLTLYAHELDTLHDDIEYIEAQGQGLQVQTANQKLLQAELESLLKTLTISSGELRALRAAPIDSFDGLRAIEDSLSLLYRAMLTIDPDIRQNKMRQAAAASTDRPGVGVYADTQFGEMLAVRQKKEEYKEQSMMFVNRLNQHMKGMFQMAEQRTSEENAAASISSGTSTTLSLRAYNASRQELWIYNALMLFVREFNQYEWQTLISSYEINVKGIYQDQFRDFAMGLRKTARKPTGEELEILFTHQEKEKAEESLTSTAARKLTVRRVRTQKSSMLRQSIGEKRDGRPEAWSVFDTVLEQQASAISEEQNFIVHFFHLNSQSNADFAELVTSRQPDQRKLPNLQAKQSYDPDRNMAKIVQNTTEGIYSFWPVELQAMLEWVVKMDHMQSVGLLVSLEQCLAKYEETNQEFITRTLRGLHDRLTGLFHKFIEDQVKAIEETKVKVKKRKGLISFMRVSPEFITAVEDMIPQEFAHQESLEVRFIVNDAYIRLLKAMWESLNFIAKDNPASATGGAHSTAPTSGDPEDKEALNYHILLIENMNYFVDEVKTHHNIVLEEWTERAQRDQVSHLSQYVDAVIRRPLGKWLDFLESTEALMKATDSYASIANKPSHSRSSAKKVLSAHDAKEIRKGVETLKKRIEKHFTDADDPGSSNRVLIGRVFDECAVRYAHAYDRMRLVIDRIYEGGLEIDWRKEDAAAVFKR</sequence>
<dbReference type="GO" id="GO:0000145">
    <property type="term" value="C:exocyst"/>
    <property type="evidence" value="ECO:0007669"/>
    <property type="project" value="InterPro"/>
</dbReference>
<evidence type="ECO:0000256" key="1">
    <source>
        <dbReference type="ARBA" id="ARBA00006518"/>
    </source>
</evidence>
<dbReference type="CDD" id="cd13315">
    <property type="entry name" value="PH_Sec3"/>
    <property type="match status" value="1"/>
</dbReference>